<evidence type="ECO:0000313" key="6">
    <source>
        <dbReference type="EMBL" id="GJD62580.1"/>
    </source>
</evidence>
<organism evidence="6 7">
    <name type="scientific">Methylobacterium frigidaeris</name>
    <dbReference type="NCBI Taxonomy" id="2038277"/>
    <lineage>
        <taxon>Bacteria</taxon>
        <taxon>Pseudomonadati</taxon>
        <taxon>Pseudomonadota</taxon>
        <taxon>Alphaproteobacteria</taxon>
        <taxon>Hyphomicrobiales</taxon>
        <taxon>Methylobacteriaceae</taxon>
        <taxon>Methylobacterium</taxon>
    </lineage>
</organism>
<dbReference type="GO" id="GO:0032993">
    <property type="term" value="C:protein-DNA complex"/>
    <property type="evidence" value="ECO:0007669"/>
    <property type="project" value="TreeGrafter"/>
</dbReference>
<dbReference type="GO" id="GO:0006307">
    <property type="term" value="P:DNA alkylation repair"/>
    <property type="evidence" value="ECO:0007669"/>
    <property type="project" value="TreeGrafter"/>
</dbReference>
<dbReference type="PANTHER" id="PTHR43003">
    <property type="entry name" value="DNA-3-METHYLADENINE GLYCOSYLASE"/>
    <property type="match status" value="1"/>
</dbReference>
<dbReference type="PANTHER" id="PTHR43003:SF13">
    <property type="entry name" value="DNA-3-METHYLADENINE GLYCOSYLASE 2"/>
    <property type="match status" value="1"/>
</dbReference>
<dbReference type="SUPFAM" id="SSF48150">
    <property type="entry name" value="DNA-glycosylase"/>
    <property type="match status" value="1"/>
</dbReference>
<reference evidence="6" key="1">
    <citation type="journal article" date="2016" name="Front. Microbiol.">
        <title>Genome Sequence of the Piezophilic, Mesophilic Sulfate-Reducing Bacterium Desulfovibrio indicus J2T.</title>
        <authorList>
            <person name="Cao J."/>
            <person name="Maignien L."/>
            <person name="Shao Z."/>
            <person name="Alain K."/>
            <person name="Jebbar M."/>
        </authorList>
    </citation>
    <scope>NUCLEOTIDE SEQUENCE</scope>
    <source>
        <strain evidence="6">JCM 32048</strain>
    </source>
</reference>
<gene>
    <name evidence="6" type="ORF">MPEAHAMD_2733</name>
</gene>
<dbReference type="Gene3D" id="1.10.1670.40">
    <property type="match status" value="1"/>
</dbReference>
<dbReference type="Pfam" id="PF00730">
    <property type="entry name" value="HhH-GPD"/>
    <property type="match status" value="1"/>
</dbReference>
<proteinExistence type="predicted"/>
<evidence type="ECO:0000256" key="1">
    <source>
        <dbReference type="ARBA" id="ARBA00000086"/>
    </source>
</evidence>
<dbReference type="GO" id="GO:0032131">
    <property type="term" value="F:alkylated DNA binding"/>
    <property type="evidence" value="ECO:0007669"/>
    <property type="project" value="TreeGrafter"/>
</dbReference>
<dbReference type="InterPro" id="IPR051912">
    <property type="entry name" value="Alkylbase_DNA_Glycosylase/TA"/>
</dbReference>
<protein>
    <recommendedName>
        <fullName evidence="2">DNA-3-methyladenine glycosylase II</fullName>
        <ecNumber evidence="2">3.2.2.21</ecNumber>
    </recommendedName>
</protein>
<dbReference type="EMBL" id="BPQJ01000011">
    <property type="protein sequence ID" value="GJD62580.1"/>
    <property type="molecule type" value="Genomic_DNA"/>
</dbReference>
<dbReference type="Gene3D" id="1.10.340.30">
    <property type="entry name" value="Hypothetical protein, domain 2"/>
    <property type="match status" value="1"/>
</dbReference>
<dbReference type="GO" id="GO:0043916">
    <property type="term" value="F:DNA-7-methylguanine glycosylase activity"/>
    <property type="evidence" value="ECO:0007669"/>
    <property type="project" value="TreeGrafter"/>
</dbReference>
<dbReference type="Proteomes" id="UP001055286">
    <property type="component" value="Unassembled WGS sequence"/>
</dbReference>
<evidence type="ECO:0000256" key="2">
    <source>
        <dbReference type="ARBA" id="ARBA00012000"/>
    </source>
</evidence>
<keyword evidence="4" id="KW-0234">DNA repair</keyword>
<dbReference type="GO" id="GO:0006285">
    <property type="term" value="P:base-excision repair, AP site formation"/>
    <property type="evidence" value="ECO:0007669"/>
    <property type="project" value="TreeGrafter"/>
</dbReference>
<comment type="caution">
    <text evidence="6">The sequence shown here is derived from an EMBL/GenBank/DDBJ whole genome shotgun (WGS) entry which is preliminary data.</text>
</comment>
<evidence type="ECO:0000313" key="7">
    <source>
        <dbReference type="Proteomes" id="UP001055286"/>
    </source>
</evidence>
<dbReference type="AlphaFoldDB" id="A0AA37HC97"/>
<name>A0AA37HC97_9HYPH</name>
<dbReference type="InterPro" id="IPR003265">
    <property type="entry name" value="HhH-GPD_domain"/>
</dbReference>
<dbReference type="SMART" id="SM00478">
    <property type="entry name" value="ENDO3c"/>
    <property type="match status" value="1"/>
</dbReference>
<dbReference type="EC" id="3.2.2.21" evidence="2"/>
<reference evidence="6" key="2">
    <citation type="submission" date="2021-08" db="EMBL/GenBank/DDBJ databases">
        <authorList>
            <person name="Tani A."/>
            <person name="Ola A."/>
            <person name="Ogura Y."/>
            <person name="Katsura K."/>
            <person name="Hayashi T."/>
        </authorList>
    </citation>
    <scope>NUCLEOTIDE SEQUENCE</scope>
    <source>
        <strain evidence="6">JCM 32048</strain>
    </source>
</reference>
<feature type="domain" description="HhH-GPD" evidence="5">
    <location>
        <begin position="69"/>
        <end position="221"/>
    </location>
</feature>
<dbReference type="CDD" id="cd00056">
    <property type="entry name" value="ENDO3c"/>
    <property type="match status" value="1"/>
</dbReference>
<dbReference type="GO" id="GO:0008725">
    <property type="term" value="F:DNA-3-methyladenine glycosylase activity"/>
    <property type="evidence" value="ECO:0007669"/>
    <property type="project" value="TreeGrafter"/>
</dbReference>
<evidence type="ECO:0000256" key="4">
    <source>
        <dbReference type="ARBA" id="ARBA00023204"/>
    </source>
</evidence>
<keyword evidence="3" id="KW-0227">DNA damage</keyword>
<dbReference type="RefSeq" id="WP_099902785.1">
    <property type="nucleotide sequence ID" value="NZ_BPQJ01000011.1"/>
</dbReference>
<evidence type="ECO:0000256" key="3">
    <source>
        <dbReference type="ARBA" id="ARBA00022763"/>
    </source>
</evidence>
<keyword evidence="7" id="KW-1185">Reference proteome</keyword>
<evidence type="ECO:0000259" key="5">
    <source>
        <dbReference type="SMART" id="SM00478"/>
    </source>
</evidence>
<dbReference type="InterPro" id="IPR011257">
    <property type="entry name" value="DNA_glycosylase"/>
</dbReference>
<dbReference type="GO" id="GO:0005737">
    <property type="term" value="C:cytoplasm"/>
    <property type="evidence" value="ECO:0007669"/>
    <property type="project" value="TreeGrafter"/>
</dbReference>
<sequence length="232" mass="24181">MRTRTTLQAISPLIPAVTGPLLDSASALQEGVTALTALDPVMARLLAEGAEPVLRKRAPGFEGLAGIVVSQQISTASAAAIWSRLTACLPDLTAEALVAAPDELLRGAGLSAPKIRTLRAAADAIIGGALPLDTLHALPADEAHRLMVAVHGIGPWTADVYLLFCLGHPDAFPAGDLALQEAARLADGQETRPNAAALTARAEAWRPWRGVAAKVLWAYYRIAKARDGAPLS</sequence>
<accession>A0AA37HC97</accession>
<comment type="catalytic activity">
    <reaction evidence="1">
        <text>Hydrolysis of alkylated DNA, releasing 3-methyladenine, 3-methylguanine, 7-methylguanine and 7-methyladenine.</text>
        <dbReference type="EC" id="3.2.2.21"/>
    </reaction>
</comment>